<feature type="transmembrane region" description="Helical" evidence="5">
    <location>
        <begin position="129"/>
        <end position="153"/>
    </location>
</feature>
<dbReference type="SUPFAM" id="SSF161098">
    <property type="entry name" value="MetI-like"/>
    <property type="match status" value="1"/>
</dbReference>
<evidence type="ECO:0000256" key="4">
    <source>
        <dbReference type="ARBA" id="ARBA00023136"/>
    </source>
</evidence>
<dbReference type="Proteomes" id="UP000282930">
    <property type="component" value="Chromosome"/>
</dbReference>
<dbReference type="AlphaFoldDB" id="A0A3T0D3J1"/>
<keyword evidence="5" id="KW-0813">Transport</keyword>
<dbReference type="KEGG" id="ccha:ELD05_03710"/>
<dbReference type="Pfam" id="PF00528">
    <property type="entry name" value="BPD_transp_1"/>
    <property type="match status" value="1"/>
</dbReference>
<dbReference type="PROSITE" id="PS50928">
    <property type="entry name" value="ABC_TM1"/>
    <property type="match status" value="1"/>
</dbReference>
<feature type="transmembrane region" description="Helical" evidence="5">
    <location>
        <begin position="33"/>
        <end position="60"/>
    </location>
</feature>
<dbReference type="RefSeq" id="WP_127351407.1">
    <property type="nucleotide sequence ID" value="NZ_CP034791.1"/>
</dbReference>
<evidence type="ECO:0000256" key="1">
    <source>
        <dbReference type="ARBA" id="ARBA00004141"/>
    </source>
</evidence>
<keyword evidence="2 5" id="KW-0812">Transmembrane</keyword>
<evidence type="ECO:0000259" key="6">
    <source>
        <dbReference type="PROSITE" id="PS50928"/>
    </source>
</evidence>
<dbReference type="InterPro" id="IPR035906">
    <property type="entry name" value="MetI-like_sf"/>
</dbReference>
<evidence type="ECO:0000313" key="8">
    <source>
        <dbReference type="Proteomes" id="UP000282930"/>
    </source>
</evidence>
<dbReference type="CDD" id="cd06261">
    <property type="entry name" value="TM_PBP2"/>
    <property type="match status" value="1"/>
</dbReference>
<reference evidence="7 8" key="1">
    <citation type="submission" date="2018-12" db="EMBL/GenBank/DDBJ databases">
        <title>Genome sequence from the cellulolytic species, Caldicellulosiruptor changbaiensis.</title>
        <authorList>
            <person name="Blumer-Schuette S.E."/>
            <person name="Mendoza C."/>
        </authorList>
    </citation>
    <scope>NUCLEOTIDE SEQUENCE [LARGE SCALE GENOMIC DNA]</scope>
    <source>
        <strain evidence="7 8">CBS-Z</strain>
    </source>
</reference>
<evidence type="ECO:0000256" key="3">
    <source>
        <dbReference type="ARBA" id="ARBA00022989"/>
    </source>
</evidence>
<organism evidence="7 8">
    <name type="scientific">Caldicellulosiruptor changbaiensis</name>
    <dbReference type="NCBI Taxonomy" id="1222016"/>
    <lineage>
        <taxon>Bacteria</taxon>
        <taxon>Bacillati</taxon>
        <taxon>Bacillota</taxon>
        <taxon>Bacillota incertae sedis</taxon>
        <taxon>Caldicellulosiruptorales</taxon>
        <taxon>Caldicellulosiruptoraceae</taxon>
        <taxon>Caldicellulosiruptor</taxon>
    </lineage>
</organism>
<keyword evidence="4 5" id="KW-0472">Membrane</keyword>
<dbReference type="PANTHER" id="PTHR43496">
    <property type="entry name" value="PROTEIN LPLB"/>
    <property type="match status" value="1"/>
</dbReference>
<feature type="transmembrane region" description="Helical" evidence="5">
    <location>
        <begin position="97"/>
        <end position="117"/>
    </location>
</feature>
<dbReference type="EMBL" id="CP034791">
    <property type="protein sequence ID" value="AZT89832.1"/>
    <property type="molecule type" value="Genomic_DNA"/>
</dbReference>
<proteinExistence type="inferred from homology"/>
<dbReference type="InterPro" id="IPR000515">
    <property type="entry name" value="MetI-like"/>
</dbReference>
<feature type="domain" description="ABC transmembrane type-1" evidence="6">
    <location>
        <begin position="93"/>
        <end position="308"/>
    </location>
</feature>
<gene>
    <name evidence="7" type="ORF">ELD05_03710</name>
</gene>
<keyword evidence="3 5" id="KW-1133">Transmembrane helix</keyword>
<dbReference type="Gene3D" id="1.10.3720.10">
    <property type="entry name" value="MetI-like"/>
    <property type="match status" value="1"/>
</dbReference>
<dbReference type="GO" id="GO:0055085">
    <property type="term" value="P:transmembrane transport"/>
    <property type="evidence" value="ECO:0007669"/>
    <property type="project" value="InterPro"/>
</dbReference>
<dbReference type="PANTHER" id="PTHR43496:SF1">
    <property type="entry name" value="POLYGALACTURONAN_RHAMNOGALACTURONAN TRANSPORT SYSTEM PERMEASE PROTEIN YTEP"/>
    <property type="match status" value="1"/>
</dbReference>
<evidence type="ECO:0000313" key="7">
    <source>
        <dbReference type="EMBL" id="AZT89832.1"/>
    </source>
</evidence>
<evidence type="ECO:0000256" key="2">
    <source>
        <dbReference type="ARBA" id="ARBA00022692"/>
    </source>
</evidence>
<comment type="subcellular location">
    <subcellularLocation>
        <location evidence="5">Cell membrane</location>
        <topology evidence="5">Multi-pass membrane protein</topology>
    </subcellularLocation>
    <subcellularLocation>
        <location evidence="1">Membrane</location>
        <topology evidence="1">Multi-pass membrane protein</topology>
    </subcellularLocation>
</comment>
<name>A0A3T0D3J1_9FIRM</name>
<feature type="transmembrane region" description="Helical" evidence="5">
    <location>
        <begin position="228"/>
        <end position="245"/>
    </location>
</feature>
<comment type="similarity">
    <text evidence="5">Belongs to the binding-protein-dependent transport system permease family.</text>
</comment>
<protein>
    <submittedName>
        <fullName evidence="7">Sugar ABC transporter permease</fullName>
    </submittedName>
</protein>
<accession>A0A3T0D3J1</accession>
<keyword evidence="8" id="KW-1185">Reference proteome</keyword>
<sequence>MKNNILKGSKKKGENDLMTATTSIWKRLKKDKWLYILALPGILYFIIFRYIPMFGIVVAFQDFNPFLGFWKSPWVGFEHFKTLFTDPDFPMLFRNTLLISFYNILFYFPVPIILALLINEVRNQVYKRIVQTCVYVPHFVSMVVIASITFVFLSSETGVINNILYSLTGQKIEFLTDPKWFRPLIIIQSIWKEAGWGTIIFLAALSNVDPTLYEAAIVDGATRWQQTWHITIPSIMSTVIILFILRLGHLLDTGFEQIFLMKNPLNRSVAEVFDTYVYQVGVAQGSYSYSTAVGLFKSVVGLILIQISNYLAKKFTETSLF</sequence>
<dbReference type="GO" id="GO:0005886">
    <property type="term" value="C:plasma membrane"/>
    <property type="evidence" value="ECO:0007669"/>
    <property type="project" value="UniProtKB-SubCell"/>
</dbReference>
<evidence type="ECO:0000256" key="5">
    <source>
        <dbReference type="RuleBase" id="RU363032"/>
    </source>
</evidence>